<reference evidence="2 3" key="1">
    <citation type="journal article" date="2020" name="Cell">
        <title>Large-Scale Comparative Analyses of Tick Genomes Elucidate Their Genetic Diversity and Vector Capacities.</title>
        <authorList>
            <consortium name="Tick Genome and Microbiome Consortium (TIGMIC)"/>
            <person name="Jia N."/>
            <person name="Wang J."/>
            <person name="Shi W."/>
            <person name="Du L."/>
            <person name="Sun Y."/>
            <person name="Zhan W."/>
            <person name="Jiang J.F."/>
            <person name="Wang Q."/>
            <person name="Zhang B."/>
            <person name="Ji P."/>
            <person name="Bell-Sakyi L."/>
            <person name="Cui X.M."/>
            <person name="Yuan T.T."/>
            <person name="Jiang B.G."/>
            <person name="Yang W.F."/>
            <person name="Lam T.T."/>
            <person name="Chang Q.C."/>
            <person name="Ding S.J."/>
            <person name="Wang X.J."/>
            <person name="Zhu J.G."/>
            <person name="Ruan X.D."/>
            <person name="Zhao L."/>
            <person name="Wei J.T."/>
            <person name="Ye R.Z."/>
            <person name="Que T.C."/>
            <person name="Du C.H."/>
            <person name="Zhou Y.H."/>
            <person name="Cheng J.X."/>
            <person name="Dai P.F."/>
            <person name="Guo W.B."/>
            <person name="Han X.H."/>
            <person name="Huang E.J."/>
            <person name="Li L.F."/>
            <person name="Wei W."/>
            <person name="Gao Y.C."/>
            <person name="Liu J.Z."/>
            <person name="Shao H.Z."/>
            <person name="Wang X."/>
            <person name="Wang C.C."/>
            <person name="Yang T.C."/>
            <person name="Huo Q.B."/>
            <person name="Li W."/>
            <person name="Chen H.Y."/>
            <person name="Chen S.E."/>
            <person name="Zhou L.G."/>
            <person name="Ni X.B."/>
            <person name="Tian J.H."/>
            <person name="Sheng Y."/>
            <person name="Liu T."/>
            <person name="Pan Y.S."/>
            <person name="Xia L.Y."/>
            <person name="Li J."/>
            <person name="Zhao F."/>
            <person name="Cao W.C."/>
        </authorList>
    </citation>
    <scope>NUCLEOTIDE SEQUENCE [LARGE SCALE GENOMIC DNA]</scope>
    <source>
        <strain evidence="2">HaeL-2018</strain>
    </source>
</reference>
<gene>
    <name evidence="2" type="ORF">HPB48_020048</name>
</gene>
<comment type="caution">
    <text evidence="2">The sequence shown here is derived from an EMBL/GenBank/DDBJ whole genome shotgun (WGS) entry which is preliminary data.</text>
</comment>
<sequence>MSTRSGKKATHGADVNLRQVFDDFRKEIVDDFCALRDSVKYCSDTCNEVTRTNRDVQAMMKEIKELTASNRALKEENHRLRQRVEELDQYCRSNNLEVKGVPDHQYAQEMILKMSEILHESVTRDDIDVCHRVPSAKKNESNIIVRVVRREKRDSFLSEAKNVDHDN</sequence>
<accession>A0A9J6GIA2</accession>
<evidence type="ECO:0000313" key="3">
    <source>
        <dbReference type="Proteomes" id="UP000821853"/>
    </source>
</evidence>
<protein>
    <submittedName>
        <fullName evidence="2">Uncharacterized protein</fullName>
    </submittedName>
</protein>
<dbReference type="AlphaFoldDB" id="A0A9J6GIA2"/>
<dbReference type="Proteomes" id="UP000821853">
    <property type="component" value="Chromosome 5"/>
</dbReference>
<dbReference type="VEuPathDB" id="VectorBase:HLOH_061405"/>
<organism evidence="2 3">
    <name type="scientific">Haemaphysalis longicornis</name>
    <name type="common">Bush tick</name>
    <dbReference type="NCBI Taxonomy" id="44386"/>
    <lineage>
        <taxon>Eukaryota</taxon>
        <taxon>Metazoa</taxon>
        <taxon>Ecdysozoa</taxon>
        <taxon>Arthropoda</taxon>
        <taxon>Chelicerata</taxon>
        <taxon>Arachnida</taxon>
        <taxon>Acari</taxon>
        <taxon>Parasitiformes</taxon>
        <taxon>Ixodida</taxon>
        <taxon>Ixodoidea</taxon>
        <taxon>Ixodidae</taxon>
        <taxon>Haemaphysalinae</taxon>
        <taxon>Haemaphysalis</taxon>
    </lineage>
</organism>
<proteinExistence type="predicted"/>
<name>A0A9J6GIA2_HAELO</name>
<feature type="coiled-coil region" evidence="1">
    <location>
        <begin position="49"/>
        <end position="90"/>
    </location>
</feature>
<dbReference type="EMBL" id="JABSTR010000007">
    <property type="protein sequence ID" value="KAH9374946.1"/>
    <property type="molecule type" value="Genomic_DNA"/>
</dbReference>
<keyword evidence="1" id="KW-0175">Coiled coil</keyword>
<evidence type="ECO:0000256" key="1">
    <source>
        <dbReference type="SAM" id="Coils"/>
    </source>
</evidence>
<keyword evidence="3" id="KW-1185">Reference proteome</keyword>
<dbReference type="OrthoDB" id="8196581at2759"/>
<evidence type="ECO:0000313" key="2">
    <source>
        <dbReference type="EMBL" id="KAH9374946.1"/>
    </source>
</evidence>